<organism evidence="1 2">
    <name type="scientific">Dyella marensis</name>
    <dbReference type="NCBI Taxonomy" id="500610"/>
    <lineage>
        <taxon>Bacteria</taxon>
        <taxon>Pseudomonadati</taxon>
        <taxon>Pseudomonadota</taxon>
        <taxon>Gammaproteobacteria</taxon>
        <taxon>Lysobacterales</taxon>
        <taxon>Rhodanobacteraceae</taxon>
        <taxon>Dyella</taxon>
    </lineage>
</organism>
<evidence type="ECO:0008006" key="3">
    <source>
        <dbReference type="Google" id="ProtNLM"/>
    </source>
</evidence>
<proteinExistence type="predicted"/>
<accession>A0A1I2H0W7</accession>
<dbReference type="EMBL" id="FONH01000010">
    <property type="protein sequence ID" value="SFF22627.1"/>
    <property type="molecule type" value="Genomic_DNA"/>
</dbReference>
<gene>
    <name evidence="1" type="ORF">SAMN02799615_02812</name>
</gene>
<keyword evidence="2" id="KW-1185">Reference proteome</keyword>
<dbReference type="Proteomes" id="UP000199477">
    <property type="component" value="Unassembled WGS sequence"/>
</dbReference>
<dbReference type="AlphaFoldDB" id="A0A1I2H0W7"/>
<sequence>MNTSASAIEQRRALRKRANYTVAVTDVINDRFLGHLGNLSATGMLLIGPGAPRPEAVYQVSLGLPGLSFPGANTSPLSIELGVQEQWHDAAATPGQVWSGFRIVSISPADAALLEAWLALPGGKE</sequence>
<name>A0A1I2H0W7_9GAMM</name>
<dbReference type="STRING" id="500610.SAMN02799615_02812"/>
<protein>
    <recommendedName>
        <fullName evidence="3">PilZ domain-containing protein</fullName>
    </recommendedName>
</protein>
<reference evidence="2" key="1">
    <citation type="submission" date="2016-10" db="EMBL/GenBank/DDBJ databases">
        <authorList>
            <person name="Varghese N."/>
            <person name="Submissions S."/>
        </authorList>
    </citation>
    <scope>NUCLEOTIDE SEQUENCE [LARGE SCALE GENOMIC DNA]</scope>
    <source>
        <strain evidence="2">UNC178MFTsu3.1</strain>
    </source>
</reference>
<evidence type="ECO:0000313" key="1">
    <source>
        <dbReference type="EMBL" id="SFF22627.1"/>
    </source>
</evidence>
<evidence type="ECO:0000313" key="2">
    <source>
        <dbReference type="Proteomes" id="UP000199477"/>
    </source>
</evidence>
<dbReference type="RefSeq" id="WP_026633826.1">
    <property type="nucleotide sequence ID" value="NZ_FONH01000010.1"/>
</dbReference>